<reference evidence="2" key="1">
    <citation type="submission" date="2018-06" db="EMBL/GenBank/DDBJ databases">
        <authorList>
            <person name="Zhirakovskaya E."/>
        </authorList>
    </citation>
    <scope>NUCLEOTIDE SEQUENCE</scope>
</reference>
<gene>
    <name evidence="2" type="ORF">MNBD_CHLOROFLEXI01-2210</name>
</gene>
<dbReference type="AlphaFoldDB" id="A0A3B0VR32"/>
<dbReference type="InterPro" id="IPR024775">
    <property type="entry name" value="DinB-like"/>
</dbReference>
<name>A0A3B0VR32_9ZZZZ</name>
<sequence length="170" mass="19873">MDFKTCQLQLKHNSGSIQSLVYGITQAQARVRPAPDVWSVLEVVNHLYDEEREDFRQRFDYLLHHPGKAWPPIDPMGWVTSRNYNERELSTSLQNFLDERKKSLTWLAGLKDPNLEAYETHPLAGKLYAGDMLAAWVAHDLLHMRQLVELKYFLVGKMLRPYSPRYAGEW</sequence>
<dbReference type="SUPFAM" id="SSF109854">
    <property type="entry name" value="DinB/YfiT-like putative metalloenzymes"/>
    <property type="match status" value="1"/>
</dbReference>
<evidence type="ECO:0000259" key="1">
    <source>
        <dbReference type="Pfam" id="PF12867"/>
    </source>
</evidence>
<dbReference type="Pfam" id="PF12867">
    <property type="entry name" value="DinB_2"/>
    <property type="match status" value="1"/>
</dbReference>
<organism evidence="2">
    <name type="scientific">hydrothermal vent metagenome</name>
    <dbReference type="NCBI Taxonomy" id="652676"/>
    <lineage>
        <taxon>unclassified sequences</taxon>
        <taxon>metagenomes</taxon>
        <taxon>ecological metagenomes</taxon>
    </lineage>
</organism>
<evidence type="ECO:0000313" key="2">
    <source>
        <dbReference type="EMBL" id="VAW42910.1"/>
    </source>
</evidence>
<dbReference type="Gene3D" id="1.20.120.450">
    <property type="entry name" value="dinb family like domain"/>
    <property type="match status" value="1"/>
</dbReference>
<proteinExistence type="predicted"/>
<dbReference type="InterPro" id="IPR034660">
    <property type="entry name" value="DinB/YfiT-like"/>
</dbReference>
<feature type="domain" description="DinB-like" evidence="1">
    <location>
        <begin position="16"/>
        <end position="147"/>
    </location>
</feature>
<protein>
    <recommendedName>
        <fullName evidence="1">DinB-like domain-containing protein</fullName>
    </recommendedName>
</protein>
<dbReference type="EMBL" id="UOEU01000980">
    <property type="protein sequence ID" value="VAW42910.1"/>
    <property type="molecule type" value="Genomic_DNA"/>
</dbReference>
<accession>A0A3B0VR32</accession>